<feature type="compositionally biased region" description="Polar residues" evidence="7">
    <location>
        <begin position="476"/>
        <end position="486"/>
    </location>
</feature>
<feature type="region of interest" description="Disordered" evidence="7">
    <location>
        <begin position="14"/>
        <end position="47"/>
    </location>
</feature>
<protein>
    <recommendedName>
        <fullName evidence="8">Protein kinase domain-containing protein</fullName>
    </recommendedName>
</protein>
<sequence>MSFRTTLRPVVWSHIDAHGKNRRRERSPEEEHSSGDHGPSDFPPKKKKKEKALCVPALYYPPTLSPSEKLWRDRSRFLLQRGYQLRPRYDPEWTPTSRGNGRHYHSGEDHIMQILPQVLDAIRRHDGLVVCIKMIQDYRKQRQVQITQYFSTRRMTEDSRNHVVPLYDVFIHSITPHIQYMVMPVLRRFDDPEFVTVGEVVEFISQVLEGLTYLHENNVAHHNLTAEHIMMDAKSIVPTGWHFVAHFCEPDGMTRISPLDRRNHIVRYYFIGFGNCYHIEPKTSRLVRDIGGNDTDVPELFTGKPYDPFKHDIYTLGNVFDKELYQKYHGIHFLKDLIGYMRKTEFEIRPRAEMVLNAWYSIRGKLDEEVIEEQPLRFRDGVKPRYSAAPSPTTPTYRSHGKSVNGSRSRPEYASGSGSNGYSGPNDRPQMIGGHSGAGPPTSISYSSSSGHSSMNGWSAASNGHPGPSRHPESIAITSHPSQANGQPVAVAGPSRYPRG</sequence>
<dbReference type="EMBL" id="KN831770">
    <property type="protein sequence ID" value="KIM46590.1"/>
    <property type="molecule type" value="Genomic_DNA"/>
</dbReference>
<gene>
    <name evidence="9" type="ORF">M413DRAFT_440232</name>
</gene>
<dbReference type="SMART" id="SM00220">
    <property type="entry name" value="S_TKc"/>
    <property type="match status" value="1"/>
</dbReference>
<keyword evidence="10" id="KW-1185">Reference proteome</keyword>
<evidence type="ECO:0000256" key="3">
    <source>
        <dbReference type="ARBA" id="ARBA00022679"/>
    </source>
</evidence>
<proteinExistence type="inferred from homology"/>
<evidence type="ECO:0000313" key="9">
    <source>
        <dbReference type="EMBL" id="KIM46590.1"/>
    </source>
</evidence>
<organism evidence="9 10">
    <name type="scientific">Hebeloma cylindrosporum</name>
    <dbReference type="NCBI Taxonomy" id="76867"/>
    <lineage>
        <taxon>Eukaryota</taxon>
        <taxon>Fungi</taxon>
        <taxon>Dikarya</taxon>
        <taxon>Basidiomycota</taxon>
        <taxon>Agaricomycotina</taxon>
        <taxon>Agaricomycetes</taxon>
        <taxon>Agaricomycetidae</taxon>
        <taxon>Agaricales</taxon>
        <taxon>Agaricineae</taxon>
        <taxon>Hymenogastraceae</taxon>
        <taxon>Hebeloma</taxon>
    </lineage>
</organism>
<comment type="similarity">
    <text evidence="1">Belongs to the protein kinase superfamily. CAMK Ser/Thr protein kinase family. NIM1 subfamily.</text>
</comment>
<evidence type="ECO:0000256" key="2">
    <source>
        <dbReference type="ARBA" id="ARBA00022527"/>
    </source>
</evidence>
<evidence type="ECO:0000256" key="5">
    <source>
        <dbReference type="ARBA" id="ARBA00022777"/>
    </source>
</evidence>
<evidence type="ECO:0000256" key="1">
    <source>
        <dbReference type="ARBA" id="ARBA00010791"/>
    </source>
</evidence>
<dbReference type="GO" id="GO:0004674">
    <property type="term" value="F:protein serine/threonine kinase activity"/>
    <property type="evidence" value="ECO:0007669"/>
    <property type="project" value="UniProtKB-KW"/>
</dbReference>
<evidence type="ECO:0000256" key="6">
    <source>
        <dbReference type="ARBA" id="ARBA00022840"/>
    </source>
</evidence>
<keyword evidence="4" id="KW-0547">Nucleotide-binding</keyword>
<reference evidence="10" key="2">
    <citation type="submission" date="2015-01" db="EMBL/GenBank/DDBJ databases">
        <title>Evolutionary Origins and Diversification of the Mycorrhizal Mutualists.</title>
        <authorList>
            <consortium name="DOE Joint Genome Institute"/>
            <consortium name="Mycorrhizal Genomics Consortium"/>
            <person name="Kohler A."/>
            <person name="Kuo A."/>
            <person name="Nagy L.G."/>
            <person name="Floudas D."/>
            <person name="Copeland A."/>
            <person name="Barry K.W."/>
            <person name="Cichocki N."/>
            <person name="Veneault-Fourrey C."/>
            <person name="LaButti K."/>
            <person name="Lindquist E.A."/>
            <person name="Lipzen A."/>
            <person name="Lundell T."/>
            <person name="Morin E."/>
            <person name="Murat C."/>
            <person name="Riley R."/>
            <person name="Ohm R."/>
            <person name="Sun H."/>
            <person name="Tunlid A."/>
            <person name="Henrissat B."/>
            <person name="Grigoriev I.V."/>
            <person name="Hibbett D.S."/>
            <person name="Martin F."/>
        </authorList>
    </citation>
    <scope>NUCLEOTIDE SEQUENCE [LARGE SCALE GENOMIC DNA]</scope>
    <source>
        <strain evidence="10">h7</strain>
    </source>
</reference>
<accession>A0A0C3CCV9</accession>
<reference evidence="9 10" key="1">
    <citation type="submission" date="2014-04" db="EMBL/GenBank/DDBJ databases">
        <authorList>
            <consortium name="DOE Joint Genome Institute"/>
            <person name="Kuo A."/>
            <person name="Gay G."/>
            <person name="Dore J."/>
            <person name="Kohler A."/>
            <person name="Nagy L.G."/>
            <person name="Floudas D."/>
            <person name="Copeland A."/>
            <person name="Barry K.W."/>
            <person name="Cichocki N."/>
            <person name="Veneault-Fourrey C."/>
            <person name="LaButti K."/>
            <person name="Lindquist E.A."/>
            <person name="Lipzen A."/>
            <person name="Lundell T."/>
            <person name="Morin E."/>
            <person name="Murat C."/>
            <person name="Sun H."/>
            <person name="Tunlid A."/>
            <person name="Henrissat B."/>
            <person name="Grigoriev I.V."/>
            <person name="Hibbett D.S."/>
            <person name="Martin F."/>
            <person name="Nordberg H.P."/>
            <person name="Cantor M.N."/>
            <person name="Hua S.X."/>
        </authorList>
    </citation>
    <scope>NUCLEOTIDE SEQUENCE [LARGE SCALE GENOMIC DNA]</scope>
    <source>
        <strain evidence="10">h7</strain>
    </source>
</reference>
<dbReference type="HOGENOM" id="CLU_545199_0_0_1"/>
<feature type="compositionally biased region" description="Low complexity" evidence="7">
    <location>
        <begin position="415"/>
        <end position="424"/>
    </location>
</feature>
<feature type="compositionally biased region" description="Polar residues" evidence="7">
    <location>
        <begin position="390"/>
        <end position="408"/>
    </location>
</feature>
<dbReference type="Proteomes" id="UP000053424">
    <property type="component" value="Unassembled WGS sequence"/>
</dbReference>
<dbReference type="InterPro" id="IPR011009">
    <property type="entry name" value="Kinase-like_dom_sf"/>
</dbReference>
<dbReference type="PROSITE" id="PS50011">
    <property type="entry name" value="PROTEIN_KINASE_DOM"/>
    <property type="match status" value="1"/>
</dbReference>
<dbReference type="InterPro" id="IPR000719">
    <property type="entry name" value="Prot_kinase_dom"/>
</dbReference>
<feature type="compositionally biased region" description="Basic and acidic residues" evidence="7">
    <location>
        <begin position="26"/>
        <end position="39"/>
    </location>
</feature>
<dbReference type="OrthoDB" id="5987198at2759"/>
<keyword evidence="6" id="KW-0067">ATP-binding</keyword>
<dbReference type="GO" id="GO:0005737">
    <property type="term" value="C:cytoplasm"/>
    <property type="evidence" value="ECO:0007669"/>
    <property type="project" value="TreeGrafter"/>
</dbReference>
<dbReference type="PANTHER" id="PTHR24346:SF82">
    <property type="entry name" value="KP78A-RELATED"/>
    <property type="match status" value="1"/>
</dbReference>
<keyword evidence="2" id="KW-0723">Serine/threonine-protein kinase</keyword>
<name>A0A0C3CCV9_HEBCY</name>
<dbReference type="GO" id="GO:0005524">
    <property type="term" value="F:ATP binding"/>
    <property type="evidence" value="ECO:0007669"/>
    <property type="project" value="UniProtKB-KW"/>
</dbReference>
<evidence type="ECO:0000259" key="8">
    <source>
        <dbReference type="PROSITE" id="PS50011"/>
    </source>
</evidence>
<dbReference type="AlphaFoldDB" id="A0A0C3CCV9"/>
<evidence type="ECO:0000313" key="10">
    <source>
        <dbReference type="Proteomes" id="UP000053424"/>
    </source>
</evidence>
<dbReference type="GO" id="GO:0035556">
    <property type="term" value="P:intracellular signal transduction"/>
    <property type="evidence" value="ECO:0007669"/>
    <property type="project" value="TreeGrafter"/>
</dbReference>
<feature type="domain" description="Protein kinase" evidence="8">
    <location>
        <begin position="104"/>
        <end position="397"/>
    </location>
</feature>
<dbReference type="SUPFAM" id="SSF56112">
    <property type="entry name" value="Protein kinase-like (PK-like)"/>
    <property type="match status" value="1"/>
</dbReference>
<feature type="region of interest" description="Disordered" evidence="7">
    <location>
        <begin position="382"/>
        <end position="500"/>
    </location>
</feature>
<dbReference type="Gene3D" id="1.10.510.10">
    <property type="entry name" value="Transferase(Phosphotransferase) domain 1"/>
    <property type="match status" value="1"/>
</dbReference>
<keyword evidence="5" id="KW-0418">Kinase</keyword>
<keyword evidence="3" id="KW-0808">Transferase</keyword>
<evidence type="ECO:0000256" key="4">
    <source>
        <dbReference type="ARBA" id="ARBA00022741"/>
    </source>
</evidence>
<dbReference type="STRING" id="686832.A0A0C3CCV9"/>
<evidence type="ECO:0000256" key="7">
    <source>
        <dbReference type="SAM" id="MobiDB-lite"/>
    </source>
</evidence>
<dbReference type="Pfam" id="PF00069">
    <property type="entry name" value="Pkinase"/>
    <property type="match status" value="1"/>
</dbReference>
<feature type="compositionally biased region" description="Low complexity" evidence="7">
    <location>
        <begin position="443"/>
        <end position="454"/>
    </location>
</feature>
<dbReference type="PANTHER" id="PTHR24346">
    <property type="entry name" value="MAP/MICROTUBULE AFFINITY-REGULATING KINASE"/>
    <property type="match status" value="1"/>
</dbReference>